<keyword evidence="2" id="KW-1185">Reference proteome</keyword>
<gene>
    <name evidence="1" type="ORF">FQN60_006944</name>
</gene>
<protein>
    <submittedName>
        <fullName evidence="1">Uncharacterized protein</fullName>
    </submittedName>
</protein>
<proteinExistence type="predicted"/>
<comment type="caution">
    <text evidence="1">The sequence shown here is derived from an EMBL/GenBank/DDBJ whole genome shotgun (WGS) entry which is preliminary data.</text>
</comment>
<evidence type="ECO:0000313" key="2">
    <source>
        <dbReference type="Proteomes" id="UP000327493"/>
    </source>
</evidence>
<dbReference type="Proteomes" id="UP000327493">
    <property type="component" value="Chromosome 24"/>
</dbReference>
<sequence length="45" mass="5020">MGLPKLSLYHYAFCLRHLAQWTLSPERVPPPGLRLNGDCSPPSSL</sequence>
<dbReference type="EMBL" id="VOFY01000024">
    <property type="protein sequence ID" value="KAA8579851.1"/>
    <property type="molecule type" value="Genomic_DNA"/>
</dbReference>
<organism evidence="1 2">
    <name type="scientific">Etheostoma spectabile</name>
    <name type="common">orangethroat darter</name>
    <dbReference type="NCBI Taxonomy" id="54343"/>
    <lineage>
        <taxon>Eukaryota</taxon>
        <taxon>Metazoa</taxon>
        <taxon>Chordata</taxon>
        <taxon>Craniata</taxon>
        <taxon>Vertebrata</taxon>
        <taxon>Euteleostomi</taxon>
        <taxon>Actinopterygii</taxon>
        <taxon>Neopterygii</taxon>
        <taxon>Teleostei</taxon>
        <taxon>Neoteleostei</taxon>
        <taxon>Acanthomorphata</taxon>
        <taxon>Eupercaria</taxon>
        <taxon>Perciformes</taxon>
        <taxon>Percoidei</taxon>
        <taxon>Percidae</taxon>
        <taxon>Etheostomatinae</taxon>
        <taxon>Etheostoma</taxon>
    </lineage>
</organism>
<dbReference type="AlphaFoldDB" id="A0A5J5CHZ9"/>
<reference evidence="1 2" key="1">
    <citation type="submission" date="2019-08" db="EMBL/GenBank/DDBJ databases">
        <title>A chromosome-level genome assembly, high-density linkage maps, and genome scans reveal the genomic architecture of hybrid incompatibilities underlying speciation via character displacement in darters (Percidae: Etheostominae).</title>
        <authorList>
            <person name="Moran R.L."/>
            <person name="Catchen J.M."/>
            <person name="Fuller R.C."/>
        </authorList>
    </citation>
    <scope>NUCLEOTIDE SEQUENCE [LARGE SCALE GENOMIC DNA]</scope>
    <source>
        <strain evidence="1">EspeVRDwgs_2016</strain>
        <tissue evidence="1">Muscle</tissue>
    </source>
</reference>
<accession>A0A5J5CHZ9</accession>
<name>A0A5J5CHZ9_9PERO</name>
<evidence type="ECO:0000313" key="1">
    <source>
        <dbReference type="EMBL" id="KAA8579851.1"/>
    </source>
</evidence>